<dbReference type="PRINTS" id="PR00359">
    <property type="entry name" value="BP450"/>
</dbReference>
<dbReference type="GO" id="GO:0006707">
    <property type="term" value="P:cholesterol catabolic process"/>
    <property type="evidence" value="ECO:0007669"/>
    <property type="project" value="TreeGrafter"/>
</dbReference>
<dbReference type="Gene3D" id="1.10.630.10">
    <property type="entry name" value="Cytochrome P450"/>
    <property type="match status" value="1"/>
</dbReference>
<dbReference type="AlphaFoldDB" id="A0A917QZB5"/>
<evidence type="ECO:0000256" key="2">
    <source>
        <dbReference type="RuleBase" id="RU000461"/>
    </source>
</evidence>
<dbReference type="SUPFAM" id="SSF48264">
    <property type="entry name" value="Cytochrome P450"/>
    <property type="match status" value="1"/>
</dbReference>
<dbReference type="Proteomes" id="UP000645217">
    <property type="component" value="Unassembled WGS sequence"/>
</dbReference>
<protein>
    <submittedName>
        <fullName evidence="3">Cytochrome P450</fullName>
    </submittedName>
</protein>
<keyword evidence="4" id="KW-1185">Reference proteome</keyword>
<comment type="caution">
    <text evidence="3">The sequence shown here is derived from an EMBL/GenBank/DDBJ whole genome shotgun (WGS) entry which is preliminary data.</text>
</comment>
<reference evidence="3" key="2">
    <citation type="submission" date="2020-09" db="EMBL/GenBank/DDBJ databases">
        <authorList>
            <person name="Sun Q."/>
            <person name="Ohkuma M."/>
        </authorList>
    </citation>
    <scope>NUCLEOTIDE SEQUENCE</scope>
    <source>
        <strain evidence="3">JCM 13064</strain>
    </source>
</reference>
<evidence type="ECO:0000256" key="1">
    <source>
        <dbReference type="ARBA" id="ARBA00010617"/>
    </source>
</evidence>
<dbReference type="InterPro" id="IPR017972">
    <property type="entry name" value="Cyt_P450_CS"/>
</dbReference>
<dbReference type="Pfam" id="PF00067">
    <property type="entry name" value="p450"/>
    <property type="match status" value="1"/>
</dbReference>
<organism evidence="3 4">
    <name type="scientific">Sphaerisporangium melleum</name>
    <dbReference type="NCBI Taxonomy" id="321316"/>
    <lineage>
        <taxon>Bacteria</taxon>
        <taxon>Bacillati</taxon>
        <taxon>Actinomycetota</taxon>
        <taxon>Actinomycetes</taxon>
        <taxon>Streptosporangiales</taxon>
        <taxon>Streptosporangiaceae</taxon>
        <taxon>Sphaerisporangium</taxon>
    </lineage>
</organism>
<sequence>MLMTGPQGDQRVALDSIDLFDPHRYRTHPQHLDWATLRAQAPVWRQERPGQPAFWSVTRYDAVKAMIKDVDRFSSEHGNVLDVADGGDSAGGQTMPLMDPPGHGWLRGPSIRTMSTLVVRRREEDIRARIRRMLAPCYDGGVVDIADIMLHLPMLAVGEILGIPESAWPDIPAWTMSGVAPEDPVYTAGTTERTLRKAHYQLFAMFSEVIADRRRNPRDDLISVLVGLDFGGRGLEDREVLLNCYSMVMGANTTTPYVASHLLLAMAERPDAWRMVRDDPSLAPSCVEEALRWATPTNHLMRKTTQEVEIDGVRIGEGEIVCAWLASANRDEDVFTDPYEFRPDRKPNPHLAFSIGPHYCIGGPAARAVLNVMVEELAADFEEFEPAGEVQHLASNFINGLTRLPVRPRLRRGARVGAAARH</sequence>
<evidence type="ECO:0000313" key="4">
    <source>
        <dbReference type="Proteomes" id="UP000645217"/>
    </source>
</evidence>
<dbReference type="PANTHER" id="PTHR46696:SF4">
    <property type="entry name" value="BIOTIN BIOSYNTHESIS CYTOCHROME P450"/>
    <property type="match status" value="1"/>
</dbReference>
<keyword evidence="2" id="KW-0479">Metal-binding</keyword>
<dbReference type="GO" id="GO:0020037">
    <property type="term" value="F:heme binding"/>
    <property type="evidence" value="ECO:0007669"/>
    <property type="project" value="InterPro"/>
</dbReference>
<keyword evidence="2" id="KW-0408">Iron</keyword>
<dbReference type="PROSITE" id="PS00086">
    <property type="entry name" value="CYTOCHROME_P450"/>
    <property type="match status" value="1"/>
</dbReference>
<dbReference type="GO" id="GO:0008395">
    <property type="term" value="F:steroid hydroxylase activity"/>
    <property type="evidence" value="ECO:0007669"/>
    <property type="project" value="TreeGrafter"/>
</dbReference>
<dbReference type="RefSeq" id="WP_189162774.1">
    <property type="nucleotide sequence ID" value="NZ_BMNT01000009.1"/>
</dbReference>
<dbReference type="GO" id="GO:0036199">
    <property type="term" value="F:cholest-4-en-3-one 26-monooxygenase activity"/>
    <property type="evidence" value="ECO:0007669"/>
    <property type="project" value="TreeGrafter"/>
</dbReference>
<dbReference type="InterPro" id="IPR001128">
    <property type="entry name" value="Cyt_P450"/>
</dbReference>
<keyword evidence="2" id="KW-0503">Monooxygenase</keyword>
<keyword evidence="2" id="KW-0560">Oxidoreductase</keyword>
<dbReference type="GO" id="GO:0005506">
    <property type="term" value="F:iron ion binding"/>
    <property type="evidence" value="ECO:0007669"/>
    <property type="project" value="InterPro"/>
</dbReference>
<proteinExistence type="inferred from homology"/>
<evidence type="ECO:0000313" key="3">
    <source>
        <dbReference type="EMBL" id="GGK78138.1"/>
    </source>
</evidence>
<accession>A0A917QZB5</accession>
<dbReference type="PANTHER" id="PTHR46696">
    <property type="entry name" value="P450, PUTATIVE (EUROFUNG)-RELATED"/>
    <property type="match status" value="1"/>
</dbReference>
<dbReference type="EMBL" id="BMNT01000009">
    <property type="protein sequence ID" value="GGK78138.1"/>
    <property type="molecule type" value="Genomic_DNA"/>
</dbReference>
<gene>
    <name evidence="3" type="ORF">GCM10007964_21110</name>
</gene>
<comment type="similarity">
    <text evidence="1 2">Belongs to the cytochrome P450 family.</text>
</comment>
<name>A0A917QZB5_9ACTN</name>
<dbReference type="InterPro" id="IPR036396">
    <property type="entry name" value="Cyt_P450_sf"/>
</dbReference>
<dbReference type="CDD" id="cd11033">
    <property type="entry name" value="CYP142-like"/>
    <property type="match status" value="1"/>
</dbReference>
<reference evidence="3" key="1">
    <citation type="journal article" date="2014" name="Int. J. Syst. Evol. Microbiol.">
        <title>Complete genome sequence of Corynebacterium casei LMG S-19264T (=DSM 44701T), isolated from a smear-ripened cheese.</title>
        <authorList>
            <consortium name="US DOE Joint Genome Institute (JGI-PGF)"/>
            <person name="Walter F."/>
            <person name="Albersmeier A."/>
            <person name="Kalinowski J."/>
            <person name="Ruckert C."/>
        </authorList>
    </citation>
    <scope>NUCLEOTIDE SEQUENCE</scope>
    <source>
        <strain evidence="3">JCM 13064</strain>
    </source>
</reference>
<dbReference type="InterPro" id="IPR002397">
    <property type="entry name" value="Cyt_P450_B"/>
</dbReference>
<keyword evidence="2" id="KW-0349">Heme</keyword>